<sequence length="69" mass="8240">MKAILKIVIFGFSFCFLFWILMPLIDFIFAKFNRGVTYSIHLLLFPLLVVFSFLLTHWIYEKAEDAFRS</sequence>
<keyword evidence="1" id="KW-1133">Transmembrane helix</keyword>
<protein>
    <submittedName>
        <fullName evidence="2">Uncharacterized protein</fullName>
    </submittedName>
</protein>
<gene>
    <name evidence="2" type="ORF">E2L03_16940</name>
</gene>
<keyword evidence="1" id="KW-0472">Membrane</keyword>
<comment type="caution">
    <text evidence="2">The sequence shown here is derived from an EMBL/GenBank/DDBJ whole genome shotgun (WGS) entry which is preliminary data.</text>
</comment>
<dbReference type="AlphaFoldDB" id="A0A4Y7WF24"/>
<evidence type="ECO:0000313" key="2">
    <source>
        <dbReference type="EMBL" id="TES46384.1"/>
    </source>
</evidence>
<proteinExistence type="predicted"/>
<dbReference type="RefSeq" id="WP_134259766.1">
    <property type="nucleotide sequence ID" value="NZ_LDIM01000013.1"/>
</dbReference>
<keyword evidence="1" id="KW-0812">Transmembrane</keyword>
<name>A0A4Y7WF24_9BACI</name>
<evidence type="ECO:0000256" key="1">
    <source>
        <dbReference type="SAM" id="Phobius"/>
    </source>
</evidence>
<reference evidence="2 3" key="1">
    <citation type="submission" date="2019-03" db="EMBL/GenBank/DDBJ databases">
        <authorList>
            <person name="Liu G."/>
        </authorList>
    </citation>
    <scope>NUCLEOTIDE SEQUENCE [LARGE SCALE GENOMIC DNA]</scope>
    <source>
        <strain evidence="2 3">DSM 19099</strain>
    </source>
</reference>
<dbReference type="EMBL" id="SNUX01000004">
    <property type="protein sequence ID" value="TES46384.1"/>
    <property type="molecule type" value="Genomic_DNA"/>
</dbReference>
<accession>A0A4Y7WF24</accession>
<feature type="transmembrane region" description="Helical" evidence="1">
    <location>
        <begin position="7"/>
        <end position="30"/>
    </location>
</feature>
<evidence type="ECO:0000313" key="3">
    <source>
        <dbReference type="Proteomes" id="UP000298210"/>
    </source>
</evidence>
<dbReference type="Proteomes" id="UP000298210">
    <property type="component" value="Unassembled WGS sequence"/>
</dbReference>
<feature type="transmembrane region" description="Helical" evidence="1">
    <location>
        <begin position="36"/>
        <end position="60"/>
    </location>
</feature>
<organism evidence="2 3">
    <name type="scientific">Shouchella lehensis</name>
    <dbReference type="NCBI Taxonomy" id="300825"/>
    <lineage>
        <taxon>Bacteria</taxon>
        <taxon>Bacillati</taxon>
        <taxon>Bacillota</taxon>
        <taxon>Bacilli</taxon>
        <taxon>Bacillales</taxon>
        <taxon>Bacillaceae</taxon>
        <taxon>Shouchella</taxon>
    </lineage>
</organism>